<proteinExistence type="predicted"/>
<dbReference type="EMBL" id="GIFC01004970">
    <property type="protein sequence ID" value="MXU87053.1"/>
    <property type="molecule type" value="Transcribed_RNA"/>
</dbReference>
<organism evidence="1">
    <name type="scientific">Ixodes ricinus</name>
    <name type="common">Common tick</name>
    <name type="synonym">Acarus ricinus</name>
    <dbReference type="NCBI Taxonomy" id="34613"/>
    <lineage>
        <taxon>Eukaryota</taxon>
        <taxon>Metazoa</taxon>
        <taxon>Ecdysozoa</taxon>
        <taxon>Arthropoda</taxon>
        <taxon>Chelicerata</taxon>
        <taxon>Arachnida</taxon>
        <taxon>Acari</taxon>
        <taxon>Parasitiformes</taxon>
        <taxon>Ixodida</taxon>
        <taxon>Ixodoidea</taxon>
        <taxon>Ixodidae</taxon>
        <taxon>Ixodinae</taxon>
        <taxon>Ixodes</taxon>
    </lineage>
</organism>
<evidence type="ECO:0000313" key="1">
    <source>
        <dbReference type="EMBL" id="MXU87053.1"/>
    </source>
</evidence>
<accession>A0A6B0UHN9</accession>
<reference evidence="1" key="1">
    <citation type="submission" date="2019-12" db="EMBL/GenBank/DDBJ databases">
        <title>An insight into the sialome of adult female Ixodes ricinus ticks feeding for 6 days.</title>
        <authorList>
            <person name="Perner J."/>
            <person name="Ribeiro J.M.C."/>
        </authorList>
    </citation>
    <scope>NUCLEOTIDE SEQUENCE</scope>
    <source>
        <strain evidence="1">Semi-engorged</strain>
        <tissue evidence="1">Salivary glands</tissue>
    </source>
</reference>
<name>A0A6B0UHN9_IXORI</name>
<dbReference type="AlphaFoldDB" id="A0A6B0UHN9"/>
<sequence length="94" mass="10521">MRPSTRLTRNTGTISLSLSSLTAFMYASSQAYILTSRTEDKRSVRRFSRSSRHFIMRLQMAFCSLDVGKGKVRVINSHAAQQSAGPVPTRAARR</sequence>
<protein>
    <submittedName>
        <fullName evidence="1">Putative secreted protein</fullName>
    </submittedName>
</protein>